<comment type="caution">
    <text evidence="2">The sequence shown here is derived from an EMBL/GenBank/DDBJ whole genome shotgun (WGS) entry which is preliminary data.</text>
</comment>
<dbReference type="Proteomes" id="UP000036356">
    <property type="component" value="Unassembled WGS sequence"/>
</dbReference>
<sequence length="155" mass="17413">MSNLQNPKSTASQPPSERHDFMGAAEVFEQVLEMYRTGNLQSLVDLLAEDAVMEFPFAPSGRPRRVEGKDNIIKYNQAILGSVTITSITDVEIHRMIDPDCVVVEMIGHGTVLSTGNSYERRYVDVCYTKSGRIQLLRDYWNPQDSQISKDNGVT</sequence>
<dbReference type="Pfam" id="PF12680">
    <property type="entry name" value="SnoaL_2"/>
    <property type="match status" value="1"/>
</dbReference>
<dbReference type="InterPro" id="IPR032710">
    <property type="entry name" value="NTF2-like_dom_sf"/>
</dbReference>
<accession>A0A0J1FLR5</accession>
<gene>
    <name evidence="2" type="ORF">DEAC_c36660</name>
</gene>
<keyword evidence="3" id="KW-1185">Reference proteome</keyword>
<dbReference type="Gene3D" id="3.10.450.50">
    <property type="match status" value="1"/>
</dbReference>
<evidence type="ECO:0000259" key="1">
    <source>
        <dbReference type="Pfam" id="PF12680"/>
    </source>
</evidence>
<protein>
    <submittedName>
        <fullName evidence="2">Putative PhzA/B-like protein</fullName>
    </submittedName>
</protein>
<dbReference type="InterPro" id="IPR037401">
    <property type="entry name" value="SnoaL-like"/>
</dbReference>
<evidence type="ECO:0000313" key="3">
    <source>
        <dbReference type="Proteomes" id="UP000036356"/>
    </source>
</evidence>
<dbReference type="EMBL" id="LDZY01000014">
    <property type="protein sequence ID" value="KLU64464.1"/>
    <property type="molecule type" value="Genomic_DNA"/>
</dbReference>
<reference evidence="2 3" key="1">
    <citation type="submission" date="2015-06" db="EMBL/GenBank/DDBJ databases">
        <title>Draft genome of the moderately acidophilic sulfate reducer Candidatus Desulfosporosinus acididurans strain M1.</title>
        <authorList>
            <person name="Poehlein A."/>
            <person name="Petzsch P."/>
            <person name="Johnson B.D."/>
            <person name="Schloemann M."/>
            <person name="Daniel R."/>
            <person name="Muehling M."/>
        </authorList>
    </citation>
    <scope>NUCLEOTIDE SEQUENCE [LARGE SCALE GENOMIC DNA]</scope>
    <source>
        <strain evidence="2 3">M1</strain>
    </source>
</reference>
<evidence type="ECO:0000313" key="2">
    <source>
        <dbReference type="EMBL" id="KLU64464.1"/>
    </source>
</evidence>
<dbReference type="PATRIC" id="fig|476652.3.peg.3868"/>
<dbReference type="STRING" id="476652.DEAC_c36660"/>
<organism evidence="2 3">
    <name type="scientific">Desulfosporosinus acididurans</name>
    <dbReference type="NCBI Taxonomy" id="476652"/>
    <lineage>
        <taxon>Bacteria</taxon>
        <taxon>Bacillati</taxon>
        <taxon>Bacillota</taxon>
        <taxon>Clostridia</taxon>
        <taxon>Eubacteriales</taxon>
        <taxon>Desulfitobacteriaceae</taxon>
        <taxon>Desulfosporosinus</taxon>
    </lineage>
</organism>
<name>A0A0J1FLR5_9FIRM</name>
<dbReference type="RefSeq" id="WP_053006491.1">
    <property type="nucleotide sequence ID" value="NZ_LDZY01000014.1"/>
</dbReference>
<proteinExistence type="predicted"/>
<dbReference type="SUPFAM" id="SSF54427">
    <property type="entry name" value="NTF2-like"/>
    <property type="match status" value="1"/>
</dbReference>
<feature type="domain" description="SnoaL-like" evidence="1">
    <location>
        <begin position="29"/>
        <end position="134"/>
    </location>
</feature>
<dbReference type="AlphaFoldDB" id="A0A0J1FLR5"/>